<accession>A0AA87K571</accession>
<proteinExistence type="predicted"/>
<evidence type="ECO:0000313" key="1">
    <source>
        <dbReference type="EMBL" id="EHC03228.1"/>
    </source>
</evidence>
<dbReference type="EMBL" id="AEYY01000022">
    <property type="protein sequence ID" value="EHC03228.1"/>
    <property type="molecule type" value="Genomic_DNA"/>
</dbReference>
<name>A0AA87K571_STRSU</name>
<gene>
    <name evidence="1" type="ORF">SSUR61_0748</name>
</gene>
<protein>
    <submittedName>
        <fullName evidence="1">Uncharacterized protein</fullName>
    </submittedName>
</protein>
<dbReference type="Proteomes" id="UP000004014">
    <property type="component" value="Unassembled WGS sequence"/>
</dbReference>
<reference evidence="1 2" key="1">
    <citation type="submission" date="2011-03" db="EMBL/GenBank/DDBJ databases">
        <title>Deep-sequencing identification of multiple resistance mechanism for the high antibiotic-resistance strain Streptococcus suis R61.</title>
        <authorList>
            <person name="Hu P."/>
            <person name="Yang M."/>
            <person name="Jin M."/>
            <person name="Xiao J."/>
        </authorList>
    </citation>
    <scope>NUCLEOTIDE SEQUENCE [LARGE SCALE GENOMIC DNA]</scope>
    <source>
        <strain evidence="1 2">R61</strain>
    </source>
</reference>
<evidence type="ECO:0000313" key="2">
    <source>
        <dbReference type="Proteomes" id="UP000004014"/>
    </source>
</evidence>
<sequence>MMGTTLKNIAFKMDSETVDAASAVFKANGFSLAKGMTLFLKQVAVTKTVDLPSEEEIENELLFMQLKEEVRQRVADVEAGNYYSDADLVARYEL</sequence>
<dbReference type="InterPro" id="IPR013321">
    <property type="entry name" value="Arc_rbn_hlx_hlx"/>
</dbReference>
<dbReference type="RefSeq" id="WP_002940756.1">
    <property type="nucleotide sequence ID" value="NZ_AEYY01000022.1"/>
</dbReference>
<dbReference type="AlphaFoldDB" id="A0AA87K571"/>
<comment type="caution">
    <text evidence="1">The sequence shown here is derived from an EMBL/GenBank/DDBJ whole genome shotgun (WGS) entry which is preliminary data.</text>
</comment>
<dbReference type="Gene3D" id="1.10.1220.10">
    <property type="entry name" value="Met repressor-like"/>
    <property type="match status" value="1"/>
</dbReference>
<dbReference type="GO" id="GO:0006355">
    <property type="term" value="P:regulation of DNA-templated transcription"/>
    <property type="evidence" value="ECO:0007669"/>
    <property type="project" value="InterPro"/>
</dbReference>
<organism evidence="1 2">
    <name type="scientific">Streptococcus suis R61</name>
    <dbReference type="NCBI Taxonomy" id="996306"/>
    <lineage>
        <taxon>Bacteria</taxon>
        <taxon>Bacillati</taxon>
        <taxon>Bacillota</taxon>
        <taxon>Bacilli</taxon>
        <taxon>Lactobacillales</taxon>
        <taxon>Streptococcaceae</taxon>
        <taxon>Streptococcus</taxon>
    </lineage>
</organism>